<accession>A0ACB0YDT9</accession>
<dbReference type="EMBL" id="CAVMJV010000010">
    <property type="protein sequence ID" value="CAK5042463.1"/>
    <property type="molecule type" value="Genomic_DNA"/>
</dbReference>
<evidence type="ECO:0000313" key="1">
    <source>
        <dbReference type="EMBL" id="CAK5042463.1"/>
    </source>
</evidence>
<comment type="caution">
    <text evidence="1">The sequence shown here is derived from an EMBL/GenBank/DDBJ whole genome shotgun (WGS) entry which is preliminary data.</text>
</comment>
<name>A0ACB0YDT9_MELEN</name>
<organism evidence="1 2">
    <name type="scientific">Meloidogyne enterolobii</name>
    <name type="common">Root-knot nematode worm</name>
    <name type="synonym">Meloidogyne mayaguensis</name>
    <dbReference type="NCBI Taxonomy" id="390850"/>
    <lineage>
        <taxon>Eukaryota</taxon>
        <taxon>Metazoa</taxon>
        <taxon>Ecdysozoa</taxon>
        <taxon>Nematoda</taxon>
        <taxon>Chromadorea</taxon>
        <taxon>Rhabditida</taxon>
        <taxon>Tylenchina</taxon>
        <taxon>Tylenchomorpha</taxon>
        <taxon>Tylenchoidea</taxon>
        <taxon>Meloidogynidae</taxon>
        <taxon>Meloidogyninae</taxon>
        <taxon>Meloidogyne</taxon>
    </lineage>
</organism>
<evidence type="ECO:0000313" key="2">
    <source>
        <dbReference type="Proteomes" id="UP001497535"/>
    </source>
</evidence>
<keyword evidence="2" id="KW-1185">Reference proteome</keyword>
<reference evidence="1" key="1">
    <citation type="submission" date="2023-11" db="EMBL/GenBank/DDBJ databases">
        <authorList>
            <person name="Poullet M."/>
        </authorList>
    </citation>
    <scope>NUCLEOTIDE SEQUENCE</scope>
    <source>
        <strain evidence="1">E1834</strain>
    </source>
</reference>
<dbReference type="Proteomes" id="UP001497535">
    <property type="component" value="Unassembled WGS sequence"/>
</dbReference>
<proteinExistence type="predicted"/>
<gene>
    <name evidence="1" type="ORF">MENTE1834_LOCUS10842</name>
</gene>
<protein>
    <submittedName>
        <fullName evidence="1">Uncharacterized protein</fullName>
    </submittedName>
</protein>
<sequence length="91" mass="10732">MAQIPRLSEDVLYIISEKLLFKNLYYGYIDLRSKNSLNPCALFMYHSARNMRAFLSHFSKMKELELSTCGNECVIKFHKDVEYIVNHSLIH</sequence>